<sequence length="109" mass="12200">MIDKRLLRLKRKLRIRSKITGTQKRPRMAVYRSNKAFMIQLIDDGKQETLLSLSMRGKTIEKAKALGIEVAKKAVKKGITNVVFDRGGYRYHGSIKAVADGAREGGLAL</sequence>
<evidence type="ECO:0000256" key="5">
    <source>
        <dbReference type="ARBA" id="ARBA00023274"/>
    </source>
</evidence>
<dbReference type="EMBL" id="MFIZ01000012">
    <property type="protein sequence ID" value="OGG11858.1"/>
    <property type="molecule type" value="Genomic_DNA"/>
</dbReference>
<dbReference type="PANTHER" id="PTHR12899">
    <property type="entry name" value="39S RIBOSOMAL PROTEIN L18, MITOCHONDRIAL"/>
    <property type="match status" value="1"/>
</dbReference>
<dbReference type="GO" id="GO:1990904">
    <property type="term" value="C:ribonucleoprotein complex"/>
    <property type="evidence" value="ECO:0007669"/>
    <property type="project" value="UniProtKB-KW"/>
</dbReference>
<evidence type="ECO:0000256" key="3">
    <source>
        <dbReference type="ARBA" id="ARBA00022884"/>
    </source>
</evidence>
<dbReference type="Pfam" id="PF00861">
    <property type="entry name" value="Ribosomal_L18p"/>
    <property type="match status" value="1"/>
</dbReference>
<evidence type="ECO:0000256" key="2">
    <source>
        <dbReference type="ARBA" id="ARBA00022730"/>
    </source>
</evidence>
<dbReference type="Gene3D" id="3.30.420.100">
    <property type="match status" value="1"/>
</dbReference>
<dbReference type="CDD" id="cd00432">
    <property type="entry name" value="Ribosomal_L18_L5e"/>
    <property type="match status" value="1"/>
</dbReference>
<dbReference type="AlphaFoldDB" id="A0A1F5ZH66"/>
<evidence type="ECO:0000313" key="9">
    <source>
        <dbReference type="Proteomes" id="UP000177268"/>
    </source>
</evidence>
<comment type="caution">
    <text evidence="8">The sequence shown here is derived from an EMBL/GenBank/DDBJ whole genome shotgun (WGS) entry which is preliminary data.</text>
</comment>
<dbReference type="InterPro" id="IPR005484">
    <property type="entry name" value="Ribosomal_uL18_bac/plant/anim"/>
</dbReference>
<dbReference type="InterPro" id="IPR004389">
    <property type="entry name" value="Ribosomal_uL18_bac-type"/>
</dbReference>
<dbReference type="GO" id="GO:0005840">
    <property type="term" value="C:ribosome"/>
    <property type="evidence" value="ECO:0007669"/>
    <property type="project" value="UniProtKB-KW"/>
</dbReference>
<keyword evidence="4 7" id="KW-0689">Ribosomal protein</keyword>
<keyword evidence="3 7" id="KW-0694">RNA-binding</keyword>
<comment type="similarity">
    <text evidence="1 7">Belongs to the universal ribosomal protein uL18 family.</text>
</comment>
<gene>
    <name evidence="7" type="primary">rplR</name>
    <name evidence="8" type="ORF">A2Z00_00175</name>
</gene>
<proteinExistence type="inferred from homology"/>
<dbReference type="GO" id="GO:0006412">
    <property type="term" value="P:translation"/>
    <property type="evidence" value="ECO:0007669"/>
    <property type="project" value="UniProtKB-UniRule"/>
</dbReference>
<protein>
    <recommendedName>
        <fullName evidence="6 7">Large ribosomal subunit protein uL18</fullName>
    </recommendedName>
</protein>
<dbReference type="SUPFAM" id="SSF53137">
    <property type="entry name" value="Translational machinery components"/>
    <property type="match status" value="1"/>
</dbReference>
<organism evidence="8 9">
    <name type="scientific">Candidatus Gottesmanbacteria bacterium RBG_13_45_10</name>
    <dbReference type="NCBI Taxonomy" id="1798370"/>
    <lineage>
        <taxon>Bacteria</taxon>
        <taxon>Candidatus Gottesmaniibacteriota</taxon>
    </lineage>
</organism>
<name>A0A1F5ZH66_9BACT</name>
<dbReference type="HAMAP" id="MF_01337_B">
    <property type="entry name" value="Ribosomal_uL18_B"/>
    <property type="match status" value="1"/>
</dbReference>
<evidence type="ECO:0000256" key="4">
    <source>
        <dbReference type="ARBA" id="ARBA00022980"/>
    </source>
</evidence>
<dbReference type="PANTHER" id="PTHR12899:SF3">
    <property type="entry name" value="LARGE RIBOSOMAL SUBUNIT PROTEIN UL18M"/>
    <property type="match status" value="1"/>
</dbReference>
<reference evidence="8 9" key="1">
    <citation type="journal article" date="2016" name="Nat. Commun.">
        <title>Thousands of microbial genomes shed light on interconnected biogeochemical processes in an aquifer system.</title>
        <authorList>
            <person name="Anantharaman K."/>
            <person name="Brown C.T."/>
            <person name="Hug L.A."/>
            <person name="Sharon I."/>
            <person name="Castelle C.J."/>
            <person name="Probst A.J."/>
            <person name="Thomas B.C."/>
            <person name="Singh A."/>
            <person name="Wilkins M.J."/>
            <person name="Karaoz U."/>
            <person name="Brodie E.L."/>
            <person name="Williams K.H."/>
            <person name="Hubbard S.S."/>
            <person name="Banfield J.F."/>
        </authorList>
    </citation>
    <scope>NUCLEOTIDE SEQUENCE [LARGE SCALE GENOMIC DNA]</scope>
</reference>
<evidence type="ECO:0000256" key="7">
    <source>
        <dbReference type="HAMAP-Rule" id="MF_01337"/>
    </source>
</evidence>
<dbReference type="Proteomes" id="UP000177268">
    <property type="component" value="Unassembled WGS sequence"/>
</dbReference>
<dbReference type="GO" id="GO:0005737">
    <property type="term" value="C:cytoplasm"/>
    <property type="evidence" value="ECO:0007669"/>
    <property type="project" value="UniProtKB-ARBA"/>
</dbReference>
<comment type="function">
    <text evidence="7">This is one of the proteins that bind and probably mediate the attachment of the 5S RNA into the large ribosomal subunit, where it forms part of the central protuberance.</text>
</comment>
<evidence type="ECO:0000256" key="6">
    <source>
        <dbReference type="ARBA" id="ARBA00035197"/>
    </source>
</evidence>
<dbReference type="NCBIfam" id="TIGR00060">
    <property type="entry name" value="L18_bact"/>
    <property type="match status" value="1"/>
</dbReference>
<evidence type="ECO:0000313" key="8">
    <source>
        <dbReference type="EMBL" id="OGG11858.1"/>
    </source>
</evidence>
<dbReference type="STRING" id="1798370.A2Z00_00175"/>
<accession>A0A1F5ZH66</accession>
<dbReference type="GO" id="GO:0008097">
    <property type="term" value="F:5S rRNA binding"/>
    <property type="evidence" value="ECO:0007669"/>
    <property type="project" value="TreeGrafter"/>
</dbReference>
<dbReference type="GO" id="GO:0003735">
    <property type="term" value="F:structural constituent of ribosome"/>
    <property type="evidence" value="ECO:0007669"/>
    <property type="project" value="InterPro"/>
</dbReference>
<comment type="subunit">
    <text evidence="7">Part of the 50S ribosomal subunit; part of the 5S rRNA/L5/L18/L25 subcomplex. Contacts the 5S and 23S rRNAs.</text>
</comment>
<dbReference type="FunFam" id="3.30.420.100:FF:000001">
    <property type="entry name" value="50S ribosomal protein L18"/>
    <property type="match status" value="1"/>
</dbReference>
<evidence type="ECO:0000256" key="1">
    <source>
        <dbReference type="ARBA" id="ARBA00007116"/>
    </source>
</evidence>
<keyword evidence="2 7" id="KW-0699">rRNA-binding</keyword>
<dbReference type="InterPro" id="IPR057268">
    <property type="entry name" value="Ribosomal_L18"/>
</dbReference>
<keyword evidence="5 7" id="KW-0687">Ribonucleoprotein</keyword>